<dbReference type="EMBL" id="JAGGNH010000004">
    <property type="protein sequence ID" value="KAJ0976340.1"/>
    <property type="molecule type" value="Genomic_DNA"/>
</dbReference>
<keyword evidence="3" id="KW-1185">Reference proteome</keyword>
<dbReference type="InterPro" id="IPR026891">
    <property type="entry name" value="Fn3-like"/>
</dbReference>
<dbReference type="GO" id="GO:0031222">
    <property type="term" value="P:arabinan catabolic process"/>
    <property type="evidence" value="ECO:0007669"/>
    <property type="project" value="TreeGrafter"/>
</dbReference>
<name>A0A9D5CN13_9LILI</name>
<reference evidence="2" key="2">
    <citation type="journal article" date="2022" name="Hortic Res">
        <title>The genome of Dioscorea zingiberensis sheds light on the biosynthesis, origin and evolution of the medicinally important diosgenin saponins.</title>
        <authorList>
            <person name="Li Y."/>
            <person name="Tan C."/>
            <person name="Li Z."/>
            <person name="Guo J."/>
            <person name="Li S."/>
            <person name="Chen X."/>
            <person name="Wang C."/>
            <person name="Dai X."/>
            <person name="Yang H."/>
            <person name="Song W."/>
            <person name="Hou L."/>
            <person name="Xu J."/>
            <person name="Tong Z."/>
            <person name="Xu A."/>
            <person name="Yuan X."/>
            <person name="Wang W."/>
            <person name="Yang Q."/>
            <person name="Chen L."/>
            <person name="Sun Z."/>
            <person name="Wang K."/>
            <person name="Pan B."/>
            <person name="Chen J."/>
            <person name="Bao Y."/>
            <person name="Liu F."/>
            <person name="Qi X."/>
            <person name="Gang D.R."/>
            <person name="Wen J."/>
            <person name="Li J."/>
        </authorList>
    </citation>
    <scope>NUCLEOTIDE SEQUENCE</scope>
    <source>
        <strain evidence="2">Dzin_1.0</strain>
    </source>
</reference>
<feature type="domain" description="Fibronectin type III-like" evidence="1">
    <location>
        <begin position="189"/>
        <end position="231"/>
    </location>
</feature>
<protein>
    <recommendedName>
        <fullName evidence="1">Fibronectin type III-like domain-containing protein</fullName>
    </recommendedName>
</protein>
<dbReference type="GO" id="GO:0009044">
    <property type="term" value="F:xylan 1,4-beta-xylosidase activity"/>
    <property type="evidence" value="ECO:0007669"/>
    <property type="project" value="InterPro"/>
</dbReference>
<dbReference type="Gene3D" id="2.60.40.10">
    <property type="entry name" value="Immunoglobulins"/>
    <property type="match status" value="1"/>
</dbReference>
<sequence>MKGFPCPRLPFFLSKKLAAKRIQSQALQLVSLRLIPLKKSQLFRVSKASGTIPESKSLFFDKTHQKSLTLIDPDRICSILSSQKDWFLTLNSEFKQIALHLGSQSVVSVLQKQENPIFLLKFYVWVSDLDVKLAKDRFVRKNQNEKSNIFFKEAQAKGKIGRKYWRRCDDLLIPIHVDVKNEGDLDGSHVVLVFSTPPVSSQSAPMKQMVAFEKVHVFAKCQTRVTLSVDDDGVLIKVDPRARLPKSLTKFRCDEM</sequence>
<dbReference type="PANTHER" id="PTHR42721">
    <property type="entry name" value="SUGAR HYDROLASE-RELATED"/>
    <property type="match status" value="1"/>
</dbReference>
<dbReference type="Proteomes" id="UP001085076">
    <property type="component" value="Miscellaneous, Linkage group lg04"/>
</dbReference>
<dbReference type="InterPro" id="IPR013783">
    <property type="entry name" value="Ig-like_fold"/>
</dbReference>
<proteinExistence type="predicted"/>
<comment type="caution">
    <text evidence="2">The sequence shown here is derived from an EMBL/GenBank/DDBJ whole genome shotgun (WGS) entry which is preliminary data.</text>
</comment>
<dbReference type="GO" id="GO:0045493">
    <property type="term" value="P:xylan catabolic process"/>
    <property type="evidence" value="ECO:0007669"/>
    <property type="project" value="InterPro"/>
</dbReference>
<organism evidence="2 3">
    <name type="scientific">Dioscorea zingiberensis</name>
    <dbReference type="NCBI Taxonomy" id="325984"/>
    <lineage>
        <taxon>Eukaryota</taxon>
        <taxon>Viridiplantae</taxon>
        <taxon>Streptophyta</taxon>
        <taxon>Embryophyta</taxon>
        <taxon>Tracheophyta</taxon>
        <taxon>Spermatophyta</taxon>
        <taxon>Magnoliopsida</taxon>
        <taxon>Liliopsida</taxon>
        <taxon>Dioscoreales</taxon>
        <taxon>Dioscoreaceae</taxon>
        <taxon>Dioscorea</taxon>
    </lineage>
</organism>
<dbReference type="Pfam" id="PF14310">
    <property type="entry name" value="Fn3-like"/>
    <property type="match status" value="1"/>
</dbReference>
<accession>A0A9D5CN13</accession>
<dbReference type="AlphaFoldDB" id="A0A9D5CN13"/>
<dbReference type="PANTHER" id="PTHR42721:SF45">
    <property type="entry name" value="BETA-D-XYLOSIDASE 2-RELATED"/>
    <property type="match status" value="1"/>
</dbReference>
<gene>
    <name evidence="2" type="ORF">J5N97_018305</name>
</gene>
<dbReference type="OrthoDB" id="1548694at2759"/>
<evidence type="ECO:0000313" key="2">
    <source>
        <dbReference type="EMBL" id="KAJ0976340.1"/>
    </source>
</evidence>
<evidence type="ECO:0000313" key="3">
    <source>
        <dbReference type="Proteomes" id="UP001085076"/>
    </source>
</evidence>
<evidence type="ECO:0000259" key="1">
    <source>
        <dbReference type="Pfam" id="PF14310"/>
    </source>
</evidence>
<reference evidence="2" key="1">
    <citation type="submission" date="2021-03" db="EMBL/GenBank/DDBJ databases">
        <authorList>
            <person name="Li Z."/>
            <person name="Yang C."/>
        </authorList>
    </citation>
    <scope>NUCLEOTIDE SEQUENCE</scope>
    <source>
        <strain evidence="2">Dzin_1.0</strain>
        <tissue evidence="2">Leaf</tissue>
    </source>
</reference>
<dbReference type="InterPro" id="IPR044993">
    <property type="entry name" value="BXL"/>
</dbReference>
<dbReference type="GO" id="GO:0046556">
    <property type="term" value="F:alpha-L-arabinofuranosidase activity"/>
    <property type="evidence" value="ECO:0007669"/>
    <property type="project" value="TreeGrafter"/>
</dbReference>